<comment type="similarity">
    <text evidence="1">Belongs to the ComF/GntX family.</text>
</comment>
<reference evidence="3 4" key="1">
    <citation type="submission" date="2018-04" db="EMBL/GenBank/DDBJ databases">
        <title>Genomic Encyclopedia of Type Strains, Phase IV (KMG-IV): sequencing the most valuable type-strain genomes for metagenomic binning, comparative biology and taxonomic classification.</title>
        <authorList>
            <person name="Goeker M."/>
        </authorList>
    </citation>
    <scope>NUCLEOTIDE SEQUENCE [LARGE SCALE GENOMIC DNA]</scope>
    <source>
        <strain evidence="3 4">DSM 28520</strain>
    </source>
</reference>
<gene>
    <name evidence="3" type="ORF">C7382_11529</name>
</gene>
<evidence type="ECO:0000313" key="3">
    <source>
        <dbReference type="EMBL" id="PVZ08096.1"/>
    </source>
</evidence>
<evidence type="ECO:0000259" key="2">
    <source>
        <dbReference type="Pfam" id="PF00156"/>
    </source>
</evidence>
<sequence>MPMRKNGSPHSLRLRLFVRKALDFFFPRYCPVCEAMLAETEIGVCSHCVVKMPRYIEGIQYGLDRLNGDIYIDALHALFIFKDDGGVRPMIHALKYRGHAEVGEMLGRMAGRRYPMLSREYDLIVPVPLHPRKQRERGYNQALLIARGLSHVTGIPVCEALIRSTYTESQTGQGYVERKTTMTGRFALHSAAHPAGVRILLVDDVLTTGATVQAAAEPLAAASAAKIGVLVAAVTRRPSLRTLLSVAAE</sequence>
<evidence type="ECO:0000313" key="4">
    <source>
        <dbReference type="Proteomes" id="UP000245462"/>
    </source>
</evidence>
<dbReference type="SUPFAM" id="SSF53271">
    <property type="entry name" value="PRTase-like"/>
    <property type="match status" value="1"/>
</dbReference>
<dbReference type="EMBL" id="QEKY01000015">
    <property type="protein sequence ID" value="PVZ08096.1"/>
    <property type="molecule type" value="Genomic_DNA"/>
</dbReference>
<evidence type="ECO:0000256" key="1">
    <source>
        <dbReference type="ARBA" id="ARBA00008007"/>
    </source>
</evidence>
<name>A0A2U1F7E3_9PORP</name>
<keyword evidence="4" id="KW-1185">Reference proteome</keyword>
<dbReference type="AlphaFoldDB" id="A0A2U1F7E3"/>
<dbReference type="RefSeq" id="WP_243405682.1">
    <property type="nucleotide sequence ID" value="NZ_QEKY01000015.1"/>
</dbReference>
<dbReference type="PANTHER" id="PTHR47505:SF1">
    <property type="entry name" value="DNA UTILIZATION PROTEIN YHGH"/>
    <property type="match status" value="1"/>
</dbReference>
<dbReference type="Gene3D" id="3.40.50.2020">
    <property type="match status" value="1"/>
</dbReference>
<dbReference type="InterPro" id="IPR029057">
    <property type="entry name" value="PRTase-like"/>
</dbReference>
<comment type="caution">
    <text evidence="3">The sequence shown here is derived from an EMBL/GenBank/DDBJ whole genome shotgun (WGS) entry which is preliminary data.</text>
</comment>
<feature type="domain" description="Phosphoribosyltransferase" evidence="2">
    <location>
        <begin position="142"/>
        <end position="233"/>
    </location>
</feature>
<dbReference type="Pfam" id="PF00156">
    <property type="entry name" value="Pribosyltran"/>
    <property type="match status" value="1"/>
</dbReference>
<dbReference type="InterPro" id="IPR051910">
    <property type="entry name" value="ComF/GntX_DNA_util-trans"/>
</dbReference>
<accession>A0A2U1F7E3</accession>
<organism evidence="3 4">
    <name type="scientific">Porphyromonas loveana</name>
    <dbReference type="NCBI Taxonomy" id="1884669"/>
    <lineage>
        <taxon>Bacteria</taxon>
        <taxon>Pseudomonadati</taxon>
        <taxon>Bacteroidota</taxon>
        <taxon>Bacteroidia</taxon>
        <taxon>Bacteroidales</taxon>
        <taxon>Porphyromonadaceae</taxon>
        <taxon>Porphyromonas</taxon>
    </lineage>
</organism>
<proteinExistence type="inferred from homology"/>
<dbReference type="Proteomes" id="UP000245462">
    <property type="component" value="Unassembled WGS sequence"/>
</dbReference>
<dbReference type="CDD" id="cd06223">
    <property type="entry name" value="PRTases_typeI"/>
    <property type="match status" value="1"/>
</dbReference>
<protein>
    <submittedName>
        <fullName evidence="3">ComF family protein</fullName>
    </submittedName>
</protein>
<dbReference type="InterPro" id="IPR000836">
    <property type="entry name" value="PRTase_dom"/>
</dbReference>
<dbReference type="GeneID" id="94551290"/>
<dbReference type="PANTHER" id="PTHR47505">
    <property type="entry name" value="DNA UTILIZATION PROTEIN YHGH"/>
    <property type="match status" value="1"/>
</dbReference>